<comment type="caution">
    <text evidence="2">The sequence shown here is derived from an EMBL/GenBank/DDBJ whole genome shotgun (WGS) entry which is preliminary data.</text>
</comment>
<protein>
    <submittedName>
        <fullName evidence="2">Uncharacterized protein</fullName>
    </submittedName>
</protein>
<feature type="region of interest" description="Disordered" evidence="1">
    <location>
        <begin position="83"/>
        <end position="143"/>
    </location>
</feature>
<name>A0A4Z2HWX3_9TELE</name>
<gene>
    <name evidence="2" type="ORF">EYF80_020403</name>
</gene>
<sequence length="143" mass="16367">MDTHEDSVALLLDVLARRHKERETEAQPVPLFRHQQRGEVLLGRDGLNIRIFHWWKCRSPRDVLFFPCEPDKLRKYCRPCPTRLVLPPPPSPPPPRERLTRIPAEAPEPRRGAPCSLRVGNDAEAAGRPTTAPRRRDSCTLAD</sequence>
<evidence type="ECO:0000313" key="2">
    <source>
        <dbReference type="EMBL" id="TNN69402.1"/>
    </source>
</evidence>
<organism evidence="2 3">
    <name type="scientific">Liparis tanakae</name>
    <name type="common">Tanaka's snailfish</name>
    <dbReference type="NCBI Taxonomy" id="230148"/>
    <lineage>
        <taxon>Eukaryota</taxon>
        <taxon>Metazoa</taxon>
        <taxon>Chordata</taxon>
        <taxon>Craniata</taxon>
        <taxon>Vertebrata</taxon>
        <taxon>Euteleostomi</taxon>
        <taxon>Actinopterygii</taxon>
        <taxon>Neopterygii</taxon>
        <taxon>Teleostei</taxon>
        <taxon>Neoteleostei</taxon>
        <taxon>Acanthomorphata</taxon>
        <taxon>Eupercaria</taxon>
        <taxon>Perciformes</taxon>
        <taxon>Cottioidei</taxon>
        <taxon>Cottales</taxon>
        <taxon>Liparidae</taxon>
        <taxon>Liparis</taxon>
    </lineage>
</organism>
<proteinExistence type="predicted"/>
<keyword evidence="3" id="KW-1185">Reference proteome</keyword>
<feature type="compositionally biased region" description="Low complexity" evidence="1">
    <location>
        <begin position="123"/>
        <end position="132"/>
    </location>
</feature>
<dbReference type="AlphaFoldDB" id="A0A4Z2HWX3"/>
<dbReference type="EMBL" id="SRLO01000176">
    <property type="protein sequence ID" value="TNN69402.1"/>
    <property type="molecule type" value="Genomic_DNA"/>
</dbReference>
<feature type="compositionally biased region" description="Basic and acidic residues" evidence="1">
    <location>
        <begin position="134"/>
        <end position="143"/>
    </location>
</feature>
<evidence type="ECO:0000256" key="1">
    <source>
        <dbReference type="SAM" id="MobiDB-lite"/>
    </source>
</evidence>
<evidence type="ECO:0000313" key="3">
    <source>
        <dbReference type="Proteomes" id="UP000314294"/>
    </source>
</evidence>
<dbReference type="Proteomes" id="UP000314294">
    <property type="component" value="Unassembled WGS sequence"/>
</dbReference>
<accession>A0A4Z2HWX3</accession>
<reference evidence="2 3" key="1">
    <citation type="submission" date="2019-03" db="EMBL/GenBank/DDBJ databases">
        <title>First draft genome of Liparis tanakae, snailfish: a comprehensive survey of snailfish specific genes.</title>
        <authorList>
            <person name="Kim W."/>
            <person name="Song I."/>
            <person name="Jeong J.-H."/>
            <person name="Kim D."/>
            <person name="Kim S."/>
            <person name="Ryu S."/>
            <person name="Song J.Y."/>
            <person name="Lee S.K."/>
        </authorList>
    </citation>
    <scope>NUCLEOTIDE SEQUENCE [LARGE SCALE GENOMIC DNA]</scope>
    <source>
        <tissue evidence="2">Muscle</tissue>
    </source>
</reference>